<protein>
    <recommendedName>
        <fullName evidence="7">Myb-like domain-containing protein</fullName>
    </recommendedName>
</protein>
<evidence type="ECO:0000256" key="4">
    <source>
        <dbReference type="ARBA" id="ARBA00023163"/>
    </source>
</evidence>
<dbReference type="Gene3D" id="1.10.10.60">
    <property type="entry name" value="Homeodomain-like"/>
    <property type="match status" value="1"/>
</dbReference>
<dbReference type="Gramene" id="EFJ07862">
    <property type="protein sequence ID" value="EFJ07862"/>
    <property type="gene ID" value="SELMODRAFT_272178"/>
</dbReference>
<evidence type="ECO:0000256" key="2">
    <source>
        <dbReference type="ARBA" id="ARBA00022853"/>
    </source>
</evidence>
<feature type="domain" description="Myb-like" evidence="7">
    <location>
        <begin position="122"/>
        <end position="171"/>
    </location>
</feature>
<dbReference type="OrthoDB" id="19740at2759"/>
<feature type="region of interest" description="Disordered" evidence="6">
    <location>
        <begin position="355"/>
        <end position="416"/>
    </location>
</feature>
<evidence type="ECO:0000256" key="3">
    <source>
        <dbReference type="ARBA" id="ARBA00023015"/>
    </source>
</evidence>
<dbReference type="FunCoup" id="D8T674">
    <property type="interactions" value="5017"/>
</dbReference>
<keyword evidence="9" id="KW-1185">Reference proteome</keyword>
<keyword evidence="2" id="KW-0156">Chromatin regulator</keyword>
<dbReference type="eggNOG" id="KOG2656">
    <property type="taxonomic scope" value="Eukaryota"/>
</dbReference>
<feature type="region of interest" description="Disordered" evidence="6">
    <location>
        <begin position="1"/>
        <end position="24"/>
    </location>
</feature>
<dbReference type="KEGG" id="smo:SELMODRAFT_272178"/>
<comment type="subcellular location">
    <subcellularLocation>
        <location evidence="1">Nucleus</location>
    </subcellularLocation>
</comment>
<dbReference type="InParanoid" id="D8T674"/>
<gene>
    <name evidence="8" type="ORF">SELMODRAFT_272178</name>
</gene>
<dbReference type="FunFam" id="1.10.10.60:FF:000087">
    <property type="entry name" value="DNA methyltransferase 1-associated protein 1"/>
    <property type="match status" value="1"/>
</dbReference>
<dbReference type="InterPro" id="IPR032563">
    <property type="entry name" value="DAMP1_SANT-like"/>
</dbReference>
<dbReference type="PANTHER" id="PTHR12855">
    <property type="entry name" value="DNA METHYLTRANSFERASE 1-ASSOCIATED PROTEIN 1 FAMILY MEMBER"/>
    <property type="match status" value="1"/>
</dbReference>
<dbReference type="InterPro" id="IPR008468">
    <property type="entry name" value="DMAP1"/>
</dbReference>
<dbReference type="GO" id="GO:0003714">
    <property type="term" value="F:transcription corepressor activity"/>
    <property type="evidence" value="ECO:0000318"/>
    <property type="project" value="GO_Central"/>
</dbReference>
<name>D8T674_SELML</name>
<dbReference type="InterPro" id="IPR009057">
    <property type="entry name" value="Homeodomain-like_sf"/>
</dbReference>
<organism evidence="9">
    <name type="scientific">Selaginella moellendorffii</name>
    <name type="common">Spikemoss</name>
    <dbReference type="NCBI Taxonomy" id="88036"/>
    <lineage>
        <taxon>Eukaryota</taxon>
        <taxon>Viridiplantae</taxon>
        <taxon>Streptophyta</taxon>
        <taxon>Embryophyta</taxon>
        <taxon>Tracheophyta</taxon>
        <taxon>Lycopodiopsida</taxon>
        <taxon>Selaginellales</taxon>
        <taxon>Selaginellaceae</taxon>
        <taxon>Selaginella</taxon>
    </lineage>
</organism>
<dbReference type="GO" id="GO:0000812">
    <property type="term" value="C:Swr1 complex"/>
    <property type="evidence" value="ECO:0000318"/>
    <property type="project" value="GO_Central"/>
</dbReference>
<accession>D8T674</accession>
<feature type="compositionally biased region" description="Basic residues" evidence="6">
    <location>
        <begin position="407"/>
        <end position="416"/>
    </location>
</feature>
<dbReference type="InterPro" id="IPR001005">
    <property type="entry name" value="SANT/Myb"/>
</dbReference>
<dbReference type="GO" id="GO:0000122">
    <property type="term" value="P:negative regulation of transcription by RNA polymerase II"/>
    <property type="evidence" value="ECO:0000318"/>
    <property type="project" value="GO_Central"/>
</dbReference>
<evidence type="ECO:0000256" key="6">
    <source>
        <dbReference type="SAM" id="MobiDB-lite"/>
    </source>
</evidence>
<evidence type="ECO:0000259" key="7">
    <source>
        <dbReference type="SMART" id="SM00717"/>
    </source>
</evidence>
<dbReference type="InterPro" id="IPR027109">
    <property type="entry name" value="Swc4/Dmap1"/>
</dbReference>
<keyword evidence="5" id="KW-0539">Nucleus</keyword>
<evidence type="ECO:0000313" key="8">
    <source>
        <dbReference type="EMBL" id="EFJ07862.1"/>
    </source>
</evidence>
<sequence length="416" mass="46784">MDAKDILGLPKGGPVGDKRVRAPKETVPKKLDRVSREVYALTGGLPPLIASVDTKQRQASSQKISWQWLPFANSARTDGLQLSHWVRVVDSVVPTGDYAFAKYNRSVAVLKYTDDEYNKHLADTKWTKHETDLLFSMCEQFDLRFVIIADRFSPPRTVEELKDRYYSASKAIILSRATTPEEVADHPHVKDAYNFNYETERKRALGLLLSQSRQQEREDAEVLAEAKRITEARLSKVDEQAEQPSAPGTDLTQPSTDIAAAATSTTTTTRGHRVFLRGPNLGQMVQSMLSSVGARIVKRIEQILLDELGVRLEPKIPTESICREHLELRREVLNLVNLQKAVQWNEATVSFMRETHPEVSTPNTPKRGFRGGDRAAAVSGERIGKRDHKRKAPARFSDTPPSPPQQKRARKLKSES</sequence>
<evidence type="ECO:0000256" key="1">
    <source>
        <dbReference type="ARBA" id="ARBA00004123"/>
    </source>
</evidence>
<dbReference type="Pfam" id="PF16282">
    <property type="entry name" value="SANT_DAMP1_like"/>
    <property type="match status" value="1"/>
</dbReference>
<dbReference type="SUPFAM" id="SSF46689">
    <property type="entry name" value="Homeodomain-like"/>
    <property type="match status" value="1"/>
</dbReference>
<dbReference type="AlphaFoldDB" id="D8T674"/>
<dbReference type="GO" id="GO:0006281">
    <property type="term" value="P:DNA repair"/>
    <property type="evidence" value="ECO:0007669"/>
    <property type="project" value="InterPro"/>
</dbReference>
<dbReference type="GO" id="GO:0006338">
    <property type="term" value="P:chromatin remodeling"/>
    <property type="evidence" value="ECO:0007669"/>
    <property type="project" value="InterPro"/>
</dbReference>
<dbReference type="EMBL" id="GL377679">
    <property type="protein sequence ID" value="EFJ07862.1"/>
    <property type="molecule type" value="Genomic_DNA"/>
</dbReference>
<dbReference type="Pfam" id="PF05499">
    <property type="entry name" value="DMAP1"/>
    <property type="match status" value="1"/>
</dbReference>
<keyword evidence="3" id="KW-0805">Transcription regulation</keyword>
<feature type="region of interest" description="Disordered" evidence="6">
    <location>
        <begin position="234"/>
        <end position="256"/>
    </location>
</feature>
<dbReference type="PANTHER" id="PTHR12855:SF10">
    <property type="entry name" value="DNA METHYLTRANSFERASE 1-ASSOCIATED PROTEIN 1"/>
    <property type="match status" value="1"/>
</dbReference>
<evidence type="ECO:0000313" key="9">
    <source>
        <dbReference type="Proteomes" id="UP000001514"/>
    </source>
</evidence>
<proteinExistence type="predicted"/>
<evidence type="ECO:0000256" key="5">
    <source>
        <dbReference type="ARBA" id="ARBA00023242"/>
    </source>
</evidence>
<dbReference type="HOGENOM" id="CLU_018539_0_0_1"/>
<dbReference type="SMART" id="SM00717">
    <property type="entry name" value="SANT"/>
    <property type="match status" value="1"/>
</dbReference>
<dbReference type="STRING" id="88036.D8T674"/>
<reference evidence="8 9" key="1">
    <citation type="journal article" date="2011" name="Science">
        <title>The Selaginella genome identifies genetic changes associated with the evolution of vascular plants.</title>
        <authorList>
            <person name="Banks J.A."/>
            <person name="Nishiyama T."/>
            <person name="Hasebe M."/>
            <person name="Bowman J.L."/>
            <person name="Gribskov M."/>
            <person name="dePamphilis C."/>
            <person name="Albert V.A."/>
            <person name="Aono N."/>
            <person name="Aoyama T."/>
            <person name="Ambrose B.A."/>
            <person name="Ashton N.W."/>
            <person name="Axtell M.J."/>
            <person name="Barker E."/>
            <person name="Barker M.S."/>
            <person name="Bennetzen J.L."/>
            <person name="Bonawitz N.D."/>
            <person name="Chapple C."/>
            <person name="Cheng C."/>
            <person name="Correa L.G."/>
            <person name="Dacre M."/>
            <person name="DeBarry J."/>
            <person name="Dreyer I."/>
            <person name="Elias M."/>
            <person name="Engstrom E.M."/>
            <person name="Estelle M."/>
            <person name="Feng L."/>
            <person name="Finet C."/>
            <person name="Floyd S.K."/>
            <person name="Frommer W.B."/>
            <person name="Fujita T."/>
            <person name="Gramzow L."/>
            <person name="Gutensohn M."/>
            <person name="Harholt J."/>
            <person name="Hattori M."/>
            <person name="Heyl A."/>
            <person name="Hirai T."/>
            <person name="Hiwatashi Y."/>
            <person name="Ishikawa M."/>
            <person name="Iwata M."/>
            <person name="Karol K.G."/>
            <person name="Koehler B."/>
            <person name="Kolukisaoglu U."/>
            <person name="Kubo M."/>
            <person name="Kurata T."/>
            <person name="Lalonde S."/>
            <person name="Li K."/>
            <person name="Li Y."/>
            <person name="Litt A."/>
            <person name="Lyons E."/>
            <person name="Manning G."/>
            <person name="Maruyama T."/>
            <person name="Michael T.P."/>
            <person name="Mikami K."/>
            <person name="Miyazaki S."/>
            <person name="Morinaga S."/>
            <person name="Murata T."/>
            <person name="Mueller-Roeber B."/>
            <person name="Nelson D.R."/>
            <person name="Obara M."/>
            <person name="Oguri Y."/>
            <person name="Olmstead R.G."/>
            <person name="Onodera N."/>
            <person name="Petersen B.L."/>
            <person name="Pils B."/>
            <person name="Prigge M."/>
            <person name="Rensing S.A."/>
            <person name="Riano-Pachon D.M."/>
            <person name="Roberts A.W."/>
            <person name="Sato Y."/>
            <person name="Scheller H.V."/>
            <person name="Schulz B."/>
            <person name="Schulz C."/>
            <person name="Shakirov E.V."/>
            <person name="Shibagaki N."/>
            <person name="Shinohara N."/>
            <person name="Shippen D.E."/>
            <person name="Soerensen I."/>
            <person name="Sotooka R."/>
            <person name="Sugimoto N."/>
            <person name="Sugita M."/>
            <person name="Sumikawa N."/>
            <person name="Tanurdzic M."/>
            <person name="Theissen G."/>
            <person name="Ulvskov P."/>
            <person name="Wakazuki S."/>
            <person name="Weng J.K."/>
            <person name="Willats W.W."/>
            <person name="Wipf D."/>
            <person name="Wolf P.G."/>
            <person name="Yang L."/>
            <person name="Zimmer A.D."/>
            <person name="Zhu Q."/>
            <person name="Mitros T."/>
            <person name="Hellsten U."/>
            <person name="Loque D."/>
            <person name="Otillar R."/>
            <person name="Salamov A."/>
            <person name="Schmutz J."/>
            <person name="Shapiro H."/>
            <person name="Lindquist E."/>
            <person name="Lucas S."/>
            <person name="Rokhsar D."/>
            <person name="Grigoriev I.V."/>
        </authorList>
    </citation>
    <scope>NUCLEOTIDE SEQUENCE [LARGE SCALE GENOMIC DNA]</scope>
</reference>
<dbReference type="OMA" id="HLASAQW"/>
<dbReference type="Proteomes" id="UP000001514">
    <property type="component" value="Unassembled WGS sequence"/>
</dbReference>
<dbReference type="GO" id="GO:0035267">
    <property type="term" value="C:NuA4 histone acetyltransferase complex"/>
    <property type="evidence" value="ECO:0000318"/>
    <property type="project" value="GO_Central"/>
</dbReference>
<keyword evidence="4" id="KW-0804">Transcription</keyword>